<gene>
    <name evidence="1" type="ORF">Ciccas_004596</name>
</gene>
<protein>
    <submittedName>
        <fullName evidence="1">Uncharacterized protein</fullName>
    </submittedName>
</protein>
<evidence type="ECO:0000313" key="1">
    <source>
        <dbReference type="EMBL" id="KAL3316755.1"/>
    </source>
</evidence>
<comment type="caution">
    <text evidence="1">The sequence shown here is derived from an EMBL/GenBank/DDBJ whole genome shotgun (WGS) entry which is preliminary data.</text>
</comment>
<accession>A0ABD2QB31</accession>
<dbReference type="AlphaFoldDB" id="A0ABD2QB31"/>
<reference evidence="1 2" key="1">
    <citation type="submission" date="2024-11" db="EMBL/GenBank/DDBJ databases">
        <title>Adaptive evolution of stress response genes in parasites aligns with host niche diversity.</title>
        <authorList>
            <person name="Hahn C."/>
            <person name="Resl P."/>
        </authorList>
    </citation>
    <scope>NUCLEOTIDE SEQUENCE [LARGE SCALE GENOMIC DNA]</scope>
    <source>
        <strain evidence="1">EGGRZ-B1_66</strain>
        <tissue evidence="1">Body</tissue>
    </source>
</reference>
<name>A0ABD2QB31_9PLAT</name>
<evidence type="ECO:0000313" key="2">
    <source>
        <dbReference type="Proteomes" id="UP001626550"/>
    </source>
</evidence>
<proteinExistence type="predicted"/>
<dbReference type="EMBL" id="JBJKFK010000486">
    <property type="protein sequence ID" value="KAL3316755.1"/>
    <property type="molecule type" value="Genomic_DNA"/>
</dbReference>
<dbReference type="Proteomes" id="UP001626550">
    <property type="component" value="Unassembled WGS sequence"/>
</dbReference>
<organism evidence="1 2">
    <name type="scientific">Cichlidogyrus casuarinus</name>
    <dbReference type="NCBI Taxonomy" id="1844966"/>
    <lineage>
        <taxon>Eukaryota</taxon>
        <taxon>Metazoa</taxon>
        <taxon>Spiralia</taxon>
        <taxon>Lophotrochozoa</taxon>
        <taxon>Platyhelminthes</taxon>
        <taxon>Monogenea</taxon>
        <taxon>Monopisthocotylea</taxon>
        <taxon>Dactylogyridea</taxon>
        <taxon>Ancyrocephalidae</taxon>
        <taxon>Cichlidogyrus</taxon>
    </lineage>
</organism>
<sequence>MITSEYLHSQHFRVNKLSSANMRGAFAIGMVPNKTLDNLQEIWFSVAGQKDSKPDVVLAHMKAVKACQCPLERLCNMVNHNVSLVNND</sequence>
<keyword evidence="2" id="KW-1185">Reference proteome</keyword>